<comment type="function">
    <text evidence="13">Exerts an anti-apoptotic effect in the immune system and is involved in responses to infections.</text>
</comment>
<dbReference type="Gene3D" id="3.40.50.300">
    <property type="entry name" value="P-loop containing nucleotide triphosphate hydrolases"/>
    <property type="match status" value="5"/>
</dbReference>
<dbReference type="FunFam" id="3.40.50.300:FF:000536">
    <property type="entry name" value="GTPase IMAP family member 8"/>
    <property type="match status" value="2"/>
</dbReference>
<dbReference type="AlphaFoldDB" id="A0A7E6CIZ8"/>
<dbReference type="InterPro" id="IPR045058">
    <property type="entry name" value="GIMA/IAN/Toc"/>
</dbReference>
<sequence>MALSCFPPTEALTIVLVGRSGTGKSATGNTILGRSIFLSRLQAQPVTKTCQKGKRKGAEWDIVVVDTPGLCPTSRDPFQLEMVRPYVPTSGGNTVLVLVLQLGRVIHEDEEVVKMLETHFGKDVTKHMIVLFTRKEDLGDEAITYYCANTDDRAVKGIIRKCGVGRVCAFNNNETGQAREDQVAVLLKMASELIGPGQRLPLAEASEMNHRPSELKVLLIGKRGVGKSTAGNSLVGRHVFETKFSDLPVTTKFESESRMWRKRKIMIIDGPDLSFSEELISDLRKQTPEGPHAFLLVTPLGSFAARDKKLLDTVQSSFADEVTKYMAVLLTREEDLGGQEVETFLKSNADLRELIQKCGGRSSVFNYRATGEEEQSQVDELLQRLVDMAEQNGDQPCSFGKEEALTIVLVGRSGTGKSATGNTILGRSIFLSRLQAQPVTKTCQKGKRKGAEWDIVVVDTPGLCPTSRDPFQLEMVRPYVPTSGGNTVLVLVLQLGRVIHEDEEVVKMLETHFGKDVTKHMIVLFTRKEDLGDEAITYYCANTDDRAVKGIIRKCGVGRVCAFNNNETGQAREDQVAVLLKMASELIGPGQQSPLAAGSEMNHRPSELKVLLIGKRGVGKSTAGNSLVGRHVFETKFSDLPVTTKFESESRMWGKRKIMIIDGPDLSFSEELISDLRKQTPEGPHAFLLVTPLGSFAARDKKLLDTVQSSFADEVTKYMAILLTRKEDLGGQEVETFLKSNADLRELIQKCGGRSSVFNYRATGEEEQSQVDELLQRLVDMAEQNGDQPCSFGKEEALTIVLVGRSGTGKSATGNTILGRSIFLSRLQAQPVTKTCQKGKRKGAEWDIVVVDTPGLCPTSRDPFQLEMVRPYVPTSGGNTVLVLVLQLGRVIHEDEEVVKMLETHFGKDVTKHMIVLFTRKEDLGDEAITYYVPTQMTEL</sequence>
<evidence type="ECO:0000256" key="11">
    <source>
        <dbReference type="ARBA" id="ARBA00023128"/>
    </source>
</evidence>
<dbReference type="FunCoup" id="A0A7E6CIZ8">
    <property type="interactions" value="441"/>
</dbReference>
<evidence type="ECO:0000256" key="3">
    <source>
        <dbReference type="ARBA" id="ARBA00004514"/>
    </source>
</evidence>
<evidence type="ECO:0000256" key="5">
    <source>
        <dbReference type="ARBA" id="ARBA00008535"/>
    </source>
</evidence>
<organism evidence="17 18">
    <name type="scientific">Phyllostomus discolor</name>
    <name type="common">pale spear-nosed bat</name>
    <dbReference type="NCBI Taxonomy" id="89673"/>
    <lineage>
        <taxon>Eukaryota</taxon>
        <taxon>Metazoa</taxon>
        <taxon>Chordata</taxon>
        <taxon>Craniata</taxon>
        <taxon>Vertebrata</taxon>
        <taxon>Euteleostomi</taxon>
        <taxon>Mammalia</taxon>
        <taxon>Eutheria</taxon>
        <taxon>Laurasiatheria</taxon>
        <taxon>Chiroptera</taxon>
        <taxon>Yangochiroptera</taxon>
        <taxon>Phyllostomidae</taxon>
        <taxon>Phyllostominae</taxon>
        <taxon>Phyllostomus</taxon>
    </lineage>
</organism>
<reference evidence="18" key="1">
    <citation type="submission" date="2025-08" db="UniProtKB">
        <authorList>
            <consortium name="RefSeq"/>
        </authorList>
    </citation>
    <scope>IDENTIFICATION</scope>
    <source>
        <tissue evidence="18">Muscle</tissue>
    </source>
</reference>
<evidence type="ECO:0000256" key="7">
    <source>
        <dbReference type="ARBA" id="ARBA00022737"/>
    </source>
</evidence>
<feature type="domain" description="AIG1-type G" evidence="16">
    <location>
        <begin position="9"/>
        <end position="211"/>
    </location>
</feature>
<keyword evidence="12" id="KW-0342">GTP-binding</keyword>
<keyword evidence="10" id="KW-0333">Golgi apparatus</keyword>
<evidence type="ECO:0000256" key="15">
    <source>
        <dbReference type="ARBA" id="ARBA00077278"/>
    </source>
</evidence>
<evidence type="ECO:0000256" key="9">
    <source>
        <dbReference type="ARBA" id="ARBA00022824"/>
    </source>
</evidence>
<keyword evidence="8" id="KW-0547">Nucleotide-binding</keyword>
<evidence type="ECO:0000256" key="10">
    <source>
        <dbReference type="ARBA" id="ARBA00023034"/>
    </source>
</evidence>
<evidence type="ECO:0000313" key="18">
    <source>
        <dbReference type="RefSeq" id="XP_035866915.1"/>
    </source>
</evidence>
<evidence type="ECO:0000256" key="13">
    <source>
        <dbReference type="ARBA" id="ARBA00056809"/>
    </source>
</evidence>
<accession>A0A7E6CIZ8</accession>
<gene>
    <name evidence="18" type="primary">LOC114507464</name>
</gene>
<dbReference type="InParanoid" id="A0A7E6CIZ8"/>
<keyword evidence="6" id="KW-0963">Cytoplasm</keyword>
<evidence type="ECO:0000256" key="6">
    <source>
        <dbReference type="ARBA" id="ARBA00022490"/>
    </source>
</evidence>
<dbReference type="GO" id="GO:0005525">
    <property type="term" value="F:GTP binding"/>
    <property type="evidence" value="ECO:0007669"/>
    <property type="project" value="UniProtKB-KW"/>
</dbReference>
<evidence type="ECO:0000259" key="16">
    <source>
        <dbReference type="PROSITE" id="PS51720"/>
    </source>
</evidence>
<protein>
    <recommendedName>
        <fullName evidence="14">GTPase IMAP family member 8</fullName>
    </recommendedName>
    <alternativeName>
        <fullName evidence="15">Immune-associated nucleotide-binding protein 9</fullName>
    </alternativeName>
</protein>
<dbReference type="InterPro" id="IPR006703">
    <property type="entry name" value="G_AIG1"/>
</dbReference>
<evidence type="ECO:0000256" key="2">
    <source>
        <dbReference type="ARBA" id="ARBA00004240"/>
    </source>
</evidence>
<dbReference type="KEGG" id="pdic:114507464"/>
<feature type="domain" description="AIG1-type G" evidence="16">
    <location>
        <begin position="605"/>
        <end position="799"/>
    </location>
</feature>
<evidence type="ECO:0000256" key="4">
    <source>
        <dbReference type="ARBA" id="ARBA00004555"/>
    </source>
</evidence>
<evidence type="ECO:0000256" key="1">
    <source>
        <dbReference type="ARBA" id="ARBA00004173"/>
    </source>
</evidence>
<dbReference type="GO" id="GO:0005783">
    <property type="term" value="C:endoplasmic reticulum"/>
    <property type="evidence" value="ECO:0007669"/>
    <property type="project" value="UniProtKB-SubCell"/>
</dbReference>
<feature type="domain" description="AIG1-type G" evidence="16">
    <location>
        <begin position="402"/>
        <end position="604"/>
    </location>
</feature>
<dbReference type="GO" id="GO:0005829">
    <property type="term" value="C:cytosol"/>
    <property type="evidence" value="ECO:0007669"/>
    <property type="project" value="UniProtKB-SubCell"/>
</dbReference>
<dbReference type="OrthoDB" id="8954335at2759"/>
<dbReference type="PANTHER" id="PTHR10903:SF73">
    <property type="entry name" value="GTPASE IMAP FAMILY MEMBER 8"/>
    <property type="match status" value="1"/>
</dbReference>
<dbReference type="Proteomes" id="UP000504628">
    <property type="component" value="Chromosome 10"/>
</dbReference>
<proteinExistence type="inferred from homology"/>
<feature type="domain" description="AIG1-type G" evidence="16">
    <location>
        <begin position="800"/>
        <end position="940"/>
    </location>
</feature>
<dbReference type="InterPro" id="IPR003593">
    <property type="entry name" value="AAA+_ATPase"/>
</dbReference>
<dbReference type="PANTHER" id="PTHR10903">
    <property type="entry name" value="GTPASE, IMAP FAMILY MEMBER-RELATED"/>
    <property type="match status" value="1"/>
</dbReference>
<dbReference type="GeneID" id="114507464"/>
<evidence type="ECO:0000256" key="8">
    <source>
        <dbReference type="ARBA" id="ARBA00022741"/>
    </source>
</evidence>
<dbReference type="SUPFAM" id="SSF52540">
    <property type="entry name" value="P-loop containing nucleoside triphosphate hydrolases"/>
    <property type="match status" value="5"/>
</dbReference>
<dbReference type="RefSeq" id="XP_035866915.1">
    <property type="nucleotide sequence ID" value="XM_036011022.1"/>
</dbReference>
<name>A0A7E6CIZ8_9CHIR</name>
<keyword evidence="11" id="KW-0496">Mitochondrion</keyword>
<evidence type="ECO:0000256" key="12">
    <source>
        <dbReference type="ARBA" id="ARBA00023134"/>
    </source>
</evidence>
<evidence type="ECO:0000313" key="17">
    <source>
        <dbReference type="Proteomes" id="UP000504628"/>
    </source>
</evidence>
<feature type="domain" description="AIG1-type G" evidence="16">
    <location>
        <begin position="212"/>
        <end position="401"/>
    </location>
</feature>
<dbReference type="GO" id="GO:0005794">
    <property type="term" value="C:Golgi apparatus"/>
    <property type="evidence" value="ECO:0007669"/>
    <property type="project" value="UniProtKB-SubCell"/>
</dbReference>
<comment type="subcellular location">
    <subcellularLocation>
        <location evidence="3">Cytoplasm</location>
        <location evidence="3">Cytosol</location>
    </subcellularLocation>
    <subcellularLocation>
        <location evidence="2">Endoplasmic reticulum</location>
    </subcellularLocation>
    <subcellularLocation>
        <location evidence="4">Golgi apparatus</location>
    </subcellularLocation>
    <subcellularLocation>
        <location evidence="1">Mitochondrion</location>
    </subcellularLocation>
</comment>
<dbReference type="GO" id="GO:0005739">
    <property type="term" value="C:mitochondrion"/>
    <property type="evidence" value="ECO:0007669"/>
    <property type="project" value="UniProtKB-SubCell"/>
</dbReference>
<keyword evidence="9" id="KW-0256">Endoplasmic reticulum</keyword>
<dbReference type="FunFam" id="3.40.50.300:FF:000366">
    <property type="entry name" value="GTPase, IMAP family member 2"/>
    <property type="match status" value="2"/>
</dbReference>
<dbReference type="InterPro" id="IPR027417">
    <property type="entry name" value="P-loop_NTPase"/>
</dbReference>
<evidence type="ECO:0000256" key="14">
    <source>
        <dbReference type="ARBA" id="ARBA00073539"/>
    </source>
</evidence>
<keyword evidence="7" id="KW-0677">Repeat</keyword>
<dbReference type="PROSITE" id="PS51720">
    <property type="entry name" value="G_AIG1"/>
    <property type="match status" value="5"/>
</dbReference>
<comment type="similarity">
    <text evidence="5">Belongs to the TRAFAC class TrmE-Era-EngA-EngB-Septin-like GTPase superfamily. AIG1/Toc34/Toc159-like paraseptin GTPase family. IAN subfamily.</text>
</comment>
<keyword evidence="17" id="KW-1185">Reference proteome</keyword>
<dbReference type="SMART" id="SM00382">
    <property type="entry name" value="AAA"/>
    <property type="match status" value="5"/>
</dbReference>
<dbReference type="Pfam" id="PF04548">
    <property type="entry name" value="AIG1"/>
    <property type="match status" value="5"/>
</dbReference>